<evidence type="ECO:0000313" key="10">
    <source>
        <dbReference type="EMBL" id="UOO88558.1"/>
    </source>
</evidence>
<organism evidence="10 11">
    <name type="scientific">Vitreoscilla massiliensis</name>
    <dbReference type="NCBI Taxonomy" id="1689272"/>
    <lineage>
        <taxon>Bacteria</taxon>
        <taxon>Pseudomonadati</taxon>
        <taxon>Pseudomonadota</taxon>
        <taxon>Betaproteobacteria</taxon>
        <taxon>Neisseriales</taxon>
        <taxon>Neisseriaceae</taxon>
        <taxon>Vitreoscilla</taxon>
    </lineage>
</organism>
<evidence type="ECO:0000256" key="6">
    <source>
        <dbReference type="ARBA" id="ARBA00032248"/>
    </source>
</evidence>
<gene>
    <name evidence="10" type="ORF">LVJ82_13935</name>
</gene>
<dbReference type="NCBIfam" id="TIGR00668">
    <property type="entry name" value="apaH"/>
    <property type="match status" value="1"/>
</dbReference>
<dbReference type="PANTHER" id="PTHR40942">
    <property type="match status" value="1"/>
</dbReference>
<evidence type="ECO:0000313" key="11">
    <source>
        <dbReference type="Proteomes" id="UP000832011"/>
    </source>
</evidence>
<protein>
    <recommendedName>
        <fullName evidence="3">bis(5'-nucleosyl)-tetraphosphatase (symmetrical)</fullName>
        <ecNumber evidence="3">3.6.1.41</ecNumber>
    </recommendedName>
    <alternativeName>
        <fullName evidence="6">Ap4A hydrolase</fullName>
    </alternativeName>
    <alternativeName>
        <fullName evidence="5">Diadenosine 5',5'''-P1,P4-tetraphosphate pyrophosphohydrolase</fullName>
    </alternativeName>
    <alternativeName>
        <fullName evidence="7">Diadenosine tetraphosphatase</fullName>
    </alternativeName>
</protein>
<dbReference type="CDD" id="cd07422">
    <property type="entry name" value="MPP_ApaH"/>
    <property type="match status" value="1"/>
</dbReference>
<reference evidence="10 11" key="1">
    <citation type="journal article" date="2022" name="Res Sq">
        <title>Evolution of multicellular longitudinally dividing oral cavity symbionts (Neisseriaceae).</title>
        <authorList>
            <person name="Nyongesa S."/>
            <person name="Weber P."/>
            <person name="Bernet E."/>
            <person name="Pullido F."/>
            <person name="Nieckarz M."/>
            <person name="Delaby M."/>
            <person name="Nieves C."/>
            <person name="Viehboeck T."/>
            <person name="Krause N."/>
            <person name="Rivera-Millot A."/>
            <person name="Nakamura A."/>
            <person name="Vischer N."/>
            <person name="VanNieuwenhze M."/>
            <person name="Brun Y."/>
            <person name="Cava F."/>
            <person name="Bulgheresi S."/>
            <person name="Veyrier F."/>
        </authorList>
    </citation>
    <scope>NUCLEOTIDE SEQUENCE [LARGE SCALE GENOMIC DNA]</scope>
    <source>
        <strain evidence="10 11">SN4</strain>
    </source>
</reference>
<sequence length="274" mass="31053">MAHYAIGDVQGCCDELLKLLSKIAFNFGTDTLWLTGDLVNRGPKSLEVLRFAMKHDYCVQTVLGNHDLHLLAVAYGGARLKKGDTLDAILNAVDNKVMLEWLRHQPMFVAHNHYAMVHAGLLPDWDIEQAHDYAEQIEQTLVSDRFEWLLQNMYGNKPKQEADISSELERLRFSLNVMTRMRVITQQHELDFDFKGEVDDIPAHLMPWFAAEHPAWADHKVVFGHWSALGLHVDEHVIGLDTGAVWGRELTAISLPDGRVTQVNGHKQAQDTMA</sequence>
<feature type="domain" description="Calcineurin-like phosphoesterase" evidence="9">
    <location>
        <begin position="5"/>
        <end position="150"/>
    </location>
</feature>
<evidence type="ECO:0000256" key="4">
    <source>
        <dbReference type="ARBA" id="ARBA00022801"/>
    </source>
</evidence>
<evidence type="ECO:0000256" key="8">
    <source>
        <dbReference type="ARBA" id="ARBA00049417"/>
    </source>
</evidence>
<accession>A0ABY4DZQ8</accession>
<dbReference type="InterPro" id="IPR004617">
    <property type="entry name" value="ApaH"/>
</dbReference>
<evidence type="ECO:0000256" key="3">
    <source>
        <dbReference type="ARBA" id="ARBA00012506"/>
    </source>
</evidence>
<evidence type="ECO:0000259" key="9">
    <source>
        <dbReference type="Pfam" id="PF00149"/>
    </source>
</evidence>
<dbReference type="InterPro" id="IPR004843">
    <property type="entry name" value="Calcineurin-like_PHP"/>
</dbReference>
<dbReference type="InterPro" id="IPR029052">
    <property type="entry name" value="Metallo-depent_PP-like"/>
</dbReference>
<dbReference type="RefSeq" id="WP_058357756.1">
    <property type="nucleotide sequence ID" value="NZ_CABKVG010000010.1"/>
</dbReference>
<comment type="similarity">
    <text evidence="2">Belongs to the Ap4A hydrolase family.</text>
</comment>
<dbReference type="Proteomes" id="UP000832011">
    <property type="component" value="Chromosome"/>
</dbReference>
<keyword evidence="4 10" id="KW-0378">Hydrolase</keyword>
<evidence type="ECO:0000256" key="2">
    <source>
        <dbReference type="ARBA" id="ARBA00005419"/>
    </source>
</evidence>
<evidence type="ECO:0000256" key="1">
    <source>
        <dbReference type="ARBA" id="ARBA00003413"/>
    </source>
</evidence>
<dbReference type="EC" id="3.6.1.41" evidence="3"/>
<dbReference type="GO" id="GO:0008803">
    <property type="term" value="F:bis(5'-nucleosyl)-tetraphosphatase (symmetrical) activity"/>
    <property type="evidence" value="ECO:0007669"/>
    <property type="project" value="UniProtKB-EC"/>
</dbReference>
<name>A0ABY4DZQ8_9NEIS</name>
<dbReference type="Gene3D" id="3.60.21.10">
    <property type="match status" value="1"/>
</dbReference>
<evidence type="ECO:0000256" key="7">
    <source>
        <dbReference type="ARBA" id="ARBA00033210"/>
    </source>
</evidence>
<evidence type="ECO:0000256" key="5">
    <source>
        <dbReference type="ARBA" id="ARBA00031248"/>
    </source>
</evidence>
<comment type="catalytic activity">
    <reaction evidence="8">
        <text>P(1),P(4)-bis(5'-adenosyl) tetraphosphate + H2O = 2 ADP + 2 H(+)</text>
        <dbReference type="Rhea" id="RHEA:24252"/>
        <dbReference type="ChEBI" id="CHEBI:15377"/>
        <dbReference type="ChEBI" id="CHEBI:15378"/>
        <dbReference type="ChEBI" id="CHEBI:58141"/>
        <dbReference type="ChEBI" id="CHEBI:456216"/>
        <dbReference type="EC" id="3.6.1.41"/>
    </reaction>
</comment>
<dbReference type="EMBL" id="CP091511">
    <property type="protein sequence ID" value="UOO88558.1"/>
    <property type="molecule type" value="Genomic_DNA"/>
</dbReference>
<comment type="function">
    <text evidence="1">Hydrolyzes diadenosine 5',5'''-P1,P4-tetraphosphate to yield ADP.</text>
</comment>
<dbReference type="PIRSF" id="PIRSF000903">
    <property type="entry name" value="B5n-ttraPtase_sm"/>
    <property type="match status" value="1"/>
</dbReference>
<dbReference type="PANTHER" id="PTHR40942:SF4">
    <property type="entry name" value="CYTOCHROME C5"/>
    <property type="match status" value="1"/>
</dbReference>
<dbReference type="Pfam" id="PF00149">
    <property type="entry name" value="Metallophos"/>
    <property type="match status" value="1"/>
</dbReference>
<dbReference type="SUPFAM" id="SSF56300">
    <property type="entry name" value="Metallo-dependent phosphatases"/>
    <property type="match status" value="1"/>
</dbReference>
<dbReference type="NCBIfam" id="NF001204">
    <property type="entry name" value="PRK00166.1"/>
    <property type="match status" value="1"/>
</dbReference>
<proteinExistence type="inferred from homology"/>
<keyword evidence="11" id="KW-1185">Reference proteome</keyword>